<sequence>MNRIKLFSIAFLLFIGASNLMNAQSKIAHVDSQELIETMDAYKQAQNELEKIEKSYRDQIDDMMKEAQKTSERYQAESDTKTEEENQRRMMKLQEMQQSISEFSQDAQEDLQKKRESLLRPVLEKAREIIQQVAREKGYDYVLDSSIGSGVLMADGYDLLNDVKDAINK</sequence>
<comment type="similarity">
    <text evidence="1">Belongs to the Skp family.</text>
</comment>
<dbReference type="GO" id="GO:0050821">
    <property type="term" value="P:protein stabilization"/>
    <property type="evidence" value="ECO:0007669"/>
    <property type="project" value="TreeGrafter"/>
</dbReference>
<keyword evidence="6" id="KW-1185">Reference proteome</keyword>
<evidence type="ECO:0000313" key="6">
    <source>
        <dbReference type="Proteomes" id="UP000643701"/>
    </source>
</evidence>
<dbReference type="RefSeq" id="WP_166400732.1">
    <property type="nucleotide sequence ID" value="NZ_JAANAS010000072.1"/>
</dbReference>
<dbReference type="Gene3D" id="3.30.910.20">
    <property type="entry name" value="Skp domain"/>
    <property type="match status" value="1"/>
</dbReference>
<feature type="signal peptide" evidence="4">
    <location>
        <begin position="1"/>
        <end position="23"/>
    </location>
</feature>
<dbReference type="SMART" id="SM00935">
    <property type="entry name" value="OmpH"/>
    <property type="match status" value="1"/>
</dbReference>
<gene>
    <name evidence="5" type="ORF">G7034_09530</name>
</gene>
<dbReference type="GO" id="GO:0005829">
    <property type="term" value="C:cytosol"/>
    <property type="evidence" value="ECO:0007669"/>
    <property type="project" value="TreeGrafter"/>
</dbReference>
<feature type="region of interest" description="Disordered" evidence="3">
    <location>
        <begin position="65"/>
        <end position="86"/>
    </location>
</feature>
<dbReference type="Pfam" id="PF03938">
    <property type="entry name" value="OmpH"/>
    <property type="match status" value="1"/>
</dbReference>
<dbReference type="SUPFAM" id="SSF111384">
    <property type="entry name" value="OmpH-like"/>
    <property type="match status" value="1"/>
</dbReference>
<evidence type="ECO:0000256" key="2">
    <source>
        <dbReference type="ARBA" id="ARBA00022729"/>
    </source>
</evidence>
<dbReference type="PANTHER" id="PTHR35089:SF1">
    <property type="entry name" value="CHAPERONE PROTEIN SKP"/>
    <property type="match status" value="1"/>
</dbReference>
<evidence type="ECO:0000256" key="3">
    <source>
        <dbReference type="SAM" id="MobiDB-lite"/>
    </source>
</evidence>
<evidence type="ECO:0000256" key="1">
    <source>
        <dbReference type="ARBA" id="ARBA00009091"/>
    </source>
</evidence>
<dbReference type="InterPro" id="IPR005632">
    <property type="entry name" value="Chaperone_Skp"/>
</dbReference>
<feature type="chain" id="PRO_5036917256" evidence="4">
    <location>
        <begin position="24"/>
        <end position="169"/>
    </location>
</feature>
<dbReference type="InterPro" id="IPR024930">
    <property type="entry name" value="Skp_dom_sf"/>
</dbReference>
<protein>
    <submittedName>
        <fullName evidence="5">OmpH family outer membrane protein</fullName>
    </submittedName>
</protein>
<dbReference type="PANTHER" id="PTHR35089">
    <property type="entry name" value="CHAPERONE PROTEIN SKP"/>
    <property type="match status" value="1"/>
</dbReference>
<comment type="caution">
    <text evidence="5">The sequence shown here is derived from an EMBL/GenBank/DDBJ whole genome shotgun (WGS) entry which is preliminary data.</text>
</comment>
<dbReference type="EMBL" id="JAANAS010000072">
    <property type="protein sequence ID" value="NGZ90493.1"/>
    <property type="molecule type" value="Genomic_DNA"/>
</dbReference>
<reference evidence="5" key="1">
    <citation type="submission" date="2020-03" db="EMBL/GenBank/DDBJ databases">
        <title>Psychroflexus Maritimus sp. nov., isolate from marine sediment.</title>
        <authorList>
            <person name="Zhong Y.-L."/>
        </authorList>
    </citation>
    <scope>NUCLEOTIDE SEQUENCE</scope>
    <source>
        <strain evidence="5">C1</strain>
    </source>
</reference>
<proteinExistence type="inferred from homology"/>
<evidence type="ECO:0000256" key="4">
    <source>
        <dbReference type="SAM" id="SignalP"/>
    </source>
</evidence>
<accession>A0A967AFX0</accession>
<organism evidence="5 6">
    <name type="scientific">Psychroflexus maritimus</name>
    <dbReference type="NCBI Taxonomy" id="2714865"/>
    <lineage>
        <taxon>Bacteria</taxon>
        <taxon>Pseudomonadati</taxon>
        <taxon>Bacteroidota</taxon>
        <taxon>Flavobacteriia</taxon>
        <taxon>Flavobacteriales</taxon>
        <taxon>Flavobacteriaceae</taxon>
        <taxon>Psychroflexus</taxon>
    </lineage>
</organism>
<keyword evidence="2 4" id="KW-0732">Signal</keyword>
<dbReference type="Proteomes" id="UP000643701">
    <property type="component" value="Unassembled WGS sequence"/>
</dbReference>
<dbReference type="AlphaFoldDB" id="A0A967AFX0"/>
<evidence type="ECO:0000313" key="5">
    <source>
        <dbReference type="EMBL" id="NGZ90493.1"/>
    </source>
</evidence>
<dbReference type="GO" id="GO:0051082">
    <property type="term" value="F:unfolded protein binding"/>
    <property type="evidence" value="ECO:0007669"/>
    <property type="project" value="InterPro"/>
</dbReference>
<name>A0A967AFX0_9FLAO</name>